<dbReference type="AlphaFoldDB" id="A0AAW0CPW3"/>
<evidence type="ECO:0000313" key="1">
    <source>
        <dbReference type="EMBL" id="KAK7040610.1"/>
    </source>
</evidence>
<comment type="caution">
    <text evidence="1">The sequence shown here is derived from an EMBL/GenBank/DDBJ whole genome shotgun (WGS) entry which is preliminary data.</text>
</comment>
<protein>
    <recommendedName>
        <fullName evidence="3">F-box domain-containing protein</fullName>
    </recommendedName>
</protein>
<sequence>MSVFSSLFVPETFNVQVAPSPMGDGNLCGAYLRALPALVSGRKGLKSLPTEILAKILLLVPERFEDEPKTWRFSCVLLGFVCMDWMDIVEHNPSFFSNIYVHPHTSLTLVQRTLERSGAVAFTLKIKFPPPSRYTTTSHQMHLYIERRNSINAVFAIVGPEMHRCRRLLVDVDDHRILRRIFALSSIMVGDRMEELSVASYQYMEPSYPAIAQPFAGLMPNLKEMHVLYQAVKWTDYHFMSGLTILTIHNFADDRPTLDFIYEILDATPLLEILRLSLLAVADFEDSEREPSSLPLLSEIDIAADSESGSCLLTLLHMPALRVLRFKVEDDQDNAFQGLLGHCWDIGSQITTLAIQVSLPTITLFLDCFEVFPNIQSFDARVNIGFGVYLLAVVSHWPVGWTSLREVFLDDNLEEEILLTLLVGLSNGVPESVRVISPRELDTEGRPKIPSSSTLDRNWKLQHTTFRL</sequence>
<dbReference type="SUPFAM" id="SSF52047">
    <property type="entry name" value="RNI-like"/>
    <property type="match status" value="1"/>
</dbReference>
<gene>
    <name evidence="1" type="ORF">R3P38DRAFT_3180553</name>
</gene>
<dbReference type="Proteomes" id="UP001362999">
    <property type="component" value="Unassembled WGS sequence"/>
</dbReference>
<evidence type="ECO:0008006" key="3">
    <source>
        <dbReference type="Google" id="ProtNLM"/>
    </source>
</evidence>
<keyword evidence="2" id="KW-1185">Reference proteome</keyword>
<name>A0AAW0CPW3_9AGAR</name>
<proteinExistence type="predicted"/>
<accession>A0AAW0CPW3</accession>
<dbReference type="EMBL" id="JAWWNJ010000015">
    <property type="protein sequence ID" value="KAK7040610.1"/>
    <property type="molecule type" value="Genomic_DNA"/>
</dbReference>
<reference evidence="1 2" key="1">
    <citation type="journal article" date="2024" name="J Genomics">
        <title>Draft genome sequencing and assembly of Favolaschia claudopus CIRM-BRFM 2984 isolated from oak limbs.</title>
        <authorList>
            <person name="Navarro D."/>
            <person name="Drula E."/>
            <person name="Chaduli D."/>
            <person name="Cazenave R."/>
            <person name="Ahrendt S."/>
            <person name="Wang J."/>
            <person name="Lipzen A."/>
            <person name="Daum C."/>
            <person name="Barry K."/>
            <person name="Grigoriev I.V."/>
            <person name="Favel A."/>
            <person name="Rosso M.N."/>
            <person name="Martin F."/>
        </authorList>
    </citation>
    <scope>NUCLEOTIDE SEQUENCE [LARGE SCALE GENOMIC DNA]</scope>
    <source>
        <strain evidence="1 2">CIRM-BRFM 2984</strain>
    </source>
</reference>
<organism evidence="1 2">
    <name type="scientific">Favolaschia claudopus</name>
    <dbReference type="NCBI Taxonomy" id="2862362"/>
    <lineage>
        <taxon>Eukaryota</taxon>
        <taxon>Fungi</taxon>
        <taxon>Dikarya</taxon>
        <taxon>Basidiomycota</taxon>
        <taxon>Agaricomycotina</taxon>
        <taxon>Agaricomycetes</taxon>
        <taxon>Agaricomycetidae</taxon>
        <taxon>Agaricales</taxon>
        <taxon>Marasmiineae</taxon>
        <taxon>Mycenaceae</taxon>
        <taxon>Favolaschia</taxon>
    </lineage>
</organism>
<evidence type="ECO:0000313" key="2">
    <source>
        <dbReference type="Proteomes" id="UP001362999"/>
    </source>
</evidence>